<dbReference type="Pfam" id="PF26363">
    <property type="entry name" value="Phospholipase-like"/>
    <property type="match status" value="1"/>
</dbReference>
<dbReference type="AlphaFoldDB" id="A0A3E2CFB7"/>
<name>A0A3E2CFB7_GARVA</name>
<organism evidence="2 3">
    <name type="scientific">Gardnerella vaginalis</name>
    <dbReference type="NCBI Taxonomy" id="2702"/>
    <lineage>
        <taxon>Bacteria</taxon>
        <taxon>Bacillati</taxon>
        <taxon>Actinomycetota</taxon>
        <taxon>Actinomycetes</taxon>
        <taxon>Bifidobacteriales</taxon>
        <taxon>Bifidobacteriaceae</taxon>
        <taxon>Gardnerella</taxon>
    </lineage>
</organism>
<accession>A0A3E2CFB7</accession>
<protein>
    <submittedName>
        <fullName evidence="2">Triacylglycerol lipase</fullName>
    </submittedName>
</protein>
<dbReference type="SUPFAM" id="SSF103647">
    <property type="entry name" value="TSP type-3 repeat"/>
    <property type="match status" value="1"/>
</dbReference>
<dbReference type="CDD" id="cd00741">
    <property type="entry name" value="Lipase"/>
    <property type="match status" value="1"/>
</dbReference>
<dbReference type="GO" id="GO:0005509">
    <property type="term" value="F:calcium ion binding"/>
    <property type="evidence" value="ECO:0007669"/>
    <property type="project" value="InterPro"/>
</dbReference>
<feature type="signal peptide" evidence="1">
    <location>
        <begin position="1"/>
        <end position="36"/>
    </location>
</feature>
<evidence type="ECO:0000313" key="3">
    <source>
        <dbReference type="Proteomes" id="UP000258379"/>
    </source>
</evidence>
<dbReference type="Proteomes" id="UP000258379">
    <property type="component" value="Unassembled WGS sequence"/>
</dbReference>
<gene>
    <name evidence="2" type="ORF">CG405_00200</name>
</gene>
<dbReference type="InterPro" id="IPR028974">
    <property type="entry name" value="TSP_type-3_rpt"/>
</dbReference>
<dbReference type="GO" id="GO:0006629">
    <property type="term" value="P:lipid metabolic process"/>
    <property type="evidence" value="ECO:0007669"/>
    <property type="project" value="InterPro"/>
</dbReference>
<feature type="chain" id="PRO_5017551353" evidence="1">
    <location>
        <begin position="37"/>
        <end position="403"/>
    </location>
</feature>
<keyword evidence="1" id="KW-0732">Signal</keyword>
<dbReference type="InterPro" id="IPR029058">
    <property type="entry name" value="AB_hydrolase_fold"/>
</dbReference>
<evidence type="ECO:0000256" key="1">
    <source>
        <dbReference type="SAM" id="SignalP"/>
    </source>
</evidence>
<sequence>MTKVGGIMKKSFKLIGLSASLCLMLSMLSITTPAMAYTQNEQLTERHTPLTEKTAKQISNGDIKLELPGALDMALYHKKPLDPNADLDGDGLTNRQEIYTYTKNGKTYYGYNSHPMMNDTDGDGIPDNQDSNPRRWDISPRDMTLFSELSYRDDSYINKVLDYTKPLHDIYKNRNEYRLMHNEIAPFWKVKETYHNRGGFDAVLFENVSPYPFLEQGTVQVLAIRGTSQFNDYYDDLAIAVGRNPDQAYDVEQLIERYGREHTVNNLYITGHSLGGYLAQRALIRADGKGYSWLKKIYTFNAPQIWGNIFNRWLRTAANAGNRLTREGYAVHYKVDNDRVIRSVGNFAGAISVGNSAEGHGSRSYFEPRMNNFPGFTVGTRGDISGTGRWMEELNNFYNVRTF</sequence>
<comment type="caution">
    <text evidence="2">The sequence shown here is derived from an EMBL/GenBank/DDBJ whole genome shotgun (WGS) entry which is preliminary data.</text>
</comment>
<dbReference type="EMBL" id="NNRU01000001">
    <property type="protein sequence ID" value="RFT30381.1"/>
    <property type="molecule type" value="Genomic_DNA"/>
</dbReference>
<dbReference type="Gene3D" id="3.40.50.1820">
    <property type="entry name" value="alpha/beta hydrolase"/>
    <property type="match status" value="1"/>
</dbReference>
<proteinExistence type="predicted"/>
<reference evidence="2 3" key="1">
    <citation type="submission" date="2017-07" db="EMBL/GenBank/DDBJ databases">
        <title>A comparative genomics approach to explaining the enigmatic role of Gardnerella vaginalis in the vaginal microbiome.</title>
        <authorList>
            <person name="Vancuren S.J."/>
            <person name="Hill J.E."/>
        </authorList>
    </citation>
    <scope>NUCLEOTIDE SEQUENCE [LARGE SCALE GENOMIC DNA]</scope>
    <source>
        <strain evidence="2 3">WP023</strain>
    </source>
</reference>
<dbReference type="SUPFAM" id="SSF53474">
    <property type="entry name" value="alpha/beta-Hydrolases"/>
    <property type="match status" value="1"/>
</dbReference>
<evidence type="ECO:0000313" key="2">
    <source>
        <dbReference type="EMBL" id="RFT30381.1"/>
    </source>
</evidence>